<evidence type="ECO:0000256" key="1">
    <source>
        <dbReference type="ARBA" id="ARBA00004167"/>
    </source>
</evidence>
<dbReference type="OrthoDB" id="1819208at2"/>
<dbReference type="InterPro" id="IPR045584">
    <property type="entry name" value="Pilin-like"/>
</dbReference>
<proteinExistence type="predicted"/>
<dbReference type="PANTHER" id="PTHR30093:SF44">
    <property type="entry name" value="TYPE II SECRETION SYSTEM CORE PROTEIN G"/>
    <property type="match status" value="1"/>
</dbReference>
<dbReference type="PRINTS" id="PR00813">
    <property type="entry name" value="BCTERIALGSPG"/>
</dbReference>
<dbReference type="PANTHER" id="PTHR30093">
    <property type="entry name" value="GENERAL SECRETION PATHWAY PROTEIN G"/>
    <property type="match status" value="1"/>
</dbReference>
<evidence type="ECO:0000256" key="3">
    <source>
        <dbReference type="ARBA" id="ARBA00022692"/>
    </source>
</evidence>
<dbReference type="RefSeq" id="WP_091743601.1">
    <property type="nucleotide sequence ID" value="NZ_FODY01000001.1"/>
</dbReference>
<dbReference type="InterPro" id="IPR012902">
    <property type="entry name" value="N_methyl_site"/>
</dbReference>
<dbReference type="Proteomes" id="UP000198847">
    <property type="component" value="Unassembled WGS sequence"/>
</dbReference>
<evidence type="ECO:0000256" key="6">
    <source>
        <dbReference type="SAM" id="Phobius"/>
    </source>
</evidence>
<dbReference type="GO" id="GO:0016020">
    <property type="term" value="C:membrane"/>
    <property type="evidence" value="ECO:0007669"/>
    <property type="project" value="UniProtKB-SubCell"/>
</dbReference>
<dbReference type="GO" id="GO:0015627">
    <property type="term" value="C:type II protein secretion system complex"/>
    <property type="evidence" value="ECO:0007669"/>
    <property type="project" value="InterPro"/>
</dbReference>
<dbReference type="PROSITE" id="PS00409">
    <property type="entry name" value="PROKAR_NTER_METHYL"/>
    <property type="match status" value="1"/>
</dbReference>
<feature type="transmembrane region" description="Helical" evidence="6">
    <location>
        <begin position="21"/>
        <end position="40"/>
    </location>
</feature>
<name>A0A1H8NZR7_9FIRM</name>
<comment type="subcellular location">
    <subcellularLocation>
        <location evidence="1">Membrane</location>
        <topology evidence="1">Single-pass membrane protein</topology>
    </subcellularLocation>
</comment>
<dbReference type="GO" id="GO:0015628">
    <property type="term" value="P:protein secretion by the type II secretion system"/>
    <property type="evidence" value="ECO:0007669"/>
    <property type="project" value="InterPro"/>
</dbReference>
<dbReference type="AlphaFoldDB" id="A0A1H8NZR7"/>
<keyword evidence="8" id="KW-1185">Reference proteome</keyword>
<keyword evidence="5 6" id="KW-0472">Membrane</keyword>
<evidence type="ECO:0000313" key="7">
    <source>
        <dbReference type="EMBL" id="SEO35156.1"/>
    </source>
</evidence>
<dbReference type="NCBIfam" id="TIGR02532">
    <property type="entry name" value="IV_pilin_GFxxxE"/>
    <property type="match status" value="1"/>
</dbReference>
<evidence type="ECO:0000313" key="8">
    <source>
        <dbReference type="Proteomes" id="UP000198847"/>
    </source>
</evidence>
<dbReference type="Pfam" id="PF07963">
    <property type="entry name" value="N_methyl"/>
    <property type="match status" value="1"/>
</dbReference>
<dbReference type="SUPFAM" id="SSF54523">
    <property type="entry name" value="Pili subunits"/>
    <property type="match status" value="1"/>
</dbReference>
<keyword evidence="4 6" id="KW-1133">Transmembrane helix</keyword>
<evidence type="ECO:0000256" key="5">
    <source>
        <dbReference type="ARBA" id="ARBA00023136"/>
    </source>
</evidence>
<dbReference type="STRING" id="112903.SAMN04490178_101288"/>
<reference evidence="7 8" key="1">
    <citation type="submission" date="2016-10" db="EMBL/GenBank/DDBJ databases">
        <authorList>
            <person name="de Groot N.N."/>
        </authorList>
    </citation>
    <scope>NUCLEOTIDE SEQUENCE [LARGE SCALE GENOMIC DNA]</scope>
    <source>
        <strain evidence="7 8">DSM 13305</strain>
    </source>
</reference>
<gene>
    <name evidence="7" type="ORF">SAMN04490178_101288</name>
</gene>
<evidence type="ECO:0000256" key="4">
    <source>
        <dbReference type="ARBA" id="ARBA00022989"/>
    </source>
</evidence>
<protein>
    <submittedName>
        <fullName evidence="7">Type II secretion system protein G (GspG)</fullName>
    </submittedName>
</protein>
<accession>A0A1H8NZR7</accession>
<keyword evidence="3 6" id="KW-0812">Transmembrane</keyword>
<dbReference type="InterPro" id="IPR000983">
    <property type="entry name" value="Bac_GSPG_pilin"/>
</dbReference>
<organism evidence="7 8">
    <name type="scientific">Propionispora vibrioides</name>
    <dbReference type="NCBI Taxonomy" id="112903"/>
    <lineage>
        <taxon>Bacteria</taxon>
        <taxon>Bacillati</taxon>
        <taxon>Bacillota</taxon>
        <taxon>Negativicutes</taxon>
        <taxon>Selenomonadales</taxon>
        <taxon>Sporomusaceae</taxon>
        <taxon>Propionispora</taxon>
    </lineage>
</organism>
<dbReference type="EMBL" id="FODY01000001">
    <property type="protein sequence ID" value="SEO35156.1"/>
    <property type="molecule type" value="Genomic_DNA"/>
</dbReference>
<keyword evidence="2" id="KW-0488">Methylation</keyword>
<evidence type="ECO:0000256" key="2">
    <source>
        <dbReference type="ARBA" id="ARBA00022481"/>
    </source>
</evidence>
<sequence>MIFKKIRTLLKRQQGFTLIELLVVVAIMGILAAIAIPKYVDSTASANGAKMMADLQALDSAIQQYTADHGGTAPAAIANLNTYFAGDTIPTAPTGKFKGKHVTTATDIPAGGYTLGAEGADAGRAVIGNYRADEI</sequence>
<dbReference type="Gene3D" id="3.30.700.10">
    <property type="entry name" value="Glycoprotein, Type 4 Pilin"/>
    <property type="match status" value="1"/>
</dbReference>